<dbReference type="Pfam" id="PF00443">
    <property type="entry name" value="UCH"/>
    <property type="match status" value="1"/>
</dbReference>
<name>A0A8S1M0R1_9CILI</name>
<keyword evidence="3" id="KW-1185">Reference proteome</keyword>
<dbReference type="Proteomes" id="UP000692954">
    <property type="component" value="Unassembled WGS sequence"/>
</dbReference>
<feature type="domain" description="Peptidase C19 ubiquitin carboxyl-terminal hydrolase" evidence="1">
    <location>
        <begin position="85"/>
        <end position="201"/>
    </location>
</feature>
<dbReference type="GO" id="GO:0004843">
    <property type="term" value="F:cysteine-type deubiquitinase activity"/>
    <property type="evidence" value="ECO:0007669"/>
    <property type="project" value="InterPro"/>
</dbReference>
<accession>A0A8S1M0R1</accession>
<sequence length="211" mass="25462">MVQYRIPHTTKTFCKLLDYIKKQMIKLITVNKIQQFQNLTSIILLLFKQFIQIKIAHTLINKLTITINFLNILNTKIIKQVREQLNVIIQMLYSIKQFRKYILDLPFKQLKTDSIIFCLQKLFQVLRFSKQITLNPFQFYHAFCRNIKQLFLKMKNIQFQVGRQEDAHEFLFCSFQTLVHECKSQSSKNNFLTILKTFLKTFFQEMIQFQN</sequence>
<evidence type="ECO:0000313" key="3">
    <source>
        <dbReference type="Proteomes" id="UP000692954"/>
    </source>
</evidence>
<protein>
    <recommendedName>
        <fullName evidence="1">Peptidase C19 ubiquitin carboxyl-terminal hydrolase domain-containing protein</fullName>
    </recommendedName>
</protein>
<evidence type="ECO:0000259" key="1">
    <source>
        <dbReference type="Pfam" id="PF00443"/>
    </source>
</evidence>
<dbReference type="AlphaFoldDB" id="A0A8S1M0R1"/>
<gene>
    <name evidence="2" type="ORF">PSON_ATCC_30995.1.T0310270</name>
</gene>
<comment type="caution">
    <text evidence="2">The sequence shown here is derived from an EMBL/GenBank/DDBJ whole genome shotgun (WGS) entry which is preliminary data.</text>
</comment>
<organism evidence="2 3">
    <name type="scientific">Paramecium sonneborni</name>
    <dbReference type="NCBI Taxonomy" id="65129"/>
    <lineage>
        <taxon>Eukaryota</taxon>
        <taxon>Sar</taxon>
        <taxon>Alveolata</taxon>
        <taxon>Ciliophora</taxon>
        <taxon>Intramacronucleata</taxon>
        <taxon>Oligohymenophorea</taxon>
        <taxon>Peniculida</taxon>
        <taxon>Parameciidae</taxon>
        <taxon>Paramecium</taxon>
    </lineage>
</organism>
<reference evidence="2" key="1">
    <citation type="submission" date="2021-01" db="EMBL/GenBank/DDBJ databases">
        <authorList>
            <consortium name="Genoscope - CEA"/>
            <person name="William W."/>
        </authorList>
    </citation>
    <scope>NUCLEOTIDE SEQUENCE</scope>
</reference>
<dbReference type="InterPro" id="IPR001394">
    <property type="entry name" value="Peptidase_C19_UCH"/>
</dbReference>
<dbReference type="OrthoDB" id="420187at2759"/>
<dbReference type="GO" id="GO:0016579">
    <property type="term" value="P:protein deubiquitination"/>
    <property type="evidence" value="ECO:0007669"/>
    <property type="project" value="InterPro"/>
</dbReference>
<evidence type="ECO:0000313" key="2">
    <source>
        <dbReference type="EMBL" id="CAD8074010.1"/>
    </source>
</evidence>
<proteinExistence type="predicted"/>
<dbReference type="EMBL" id="CAJJDN010000031">
    <property type="protein sequence ID" value="CAD8074010.1"/>
    <property type="molecule type" value="Genomic_DNA"/>
</dbReference>